<feature type="transmembrane region" description="Helical" evidence="1">
    <location>
        <begin position="51"/>
        <end position="69"/>
    </location>
</feature>
<keyword evidence="3" id="KW-1185">Reference proteome</keyword>
<reference evidence="2" key="2">
    <citation type="submission" date="2021-03" db="EMBL/GenBank/DDBJ databases">
        <authorList>
            <person name="Artuso I."/>
            <person name="Turrini P."/>
            <person name="Pirolo M."/>
            <person name="Lugli G.A."/>
            <person name="Ventura M."/>
            <person name="Visca P."/>
        </authorList>
    </citation>
    <scope>NUCLEOTIDE SEQUENCE</scope>
    <source>
        <strain evidence="2">LMG 26462</strain>
    </source>
</reference>
<evidence type="ECO:0000313" key="3">
    <source>
        <dbReference type="Proteomes" id="UP001138921"/>
    </source>
</evidence>
<protein>
    <recommendedName>
        <fullName evidence="4">Transmembrane protein</fullName>
    </recommendedName>
</protein>
<keyword evidence="1" id="KW-0812">Transmembrane</keyword>
<dbReference type="EMBL" id="JAFLWW010000003">
    <property type="protein sequence ID" value="MBT1156610.1"/>
    <property type="molecule type" value="Genomic_DNA"/>
</dbReference>
<dbReference type="AlphaFoldDB" id="A0A9X1AB30"/>
<proteinExistence type="predicted"/>
<evidence type="ECO:0000313" key="2">
    <source>
        <dbReference type="EMBL" id="MBT1156610.1"/>
    </source>
</evidence>
<accession>A0A9X1AB30</accession>
<feature type="transmembrane region" description="Helical" evidence="1">
    <location>
        <begin position="76"/>
        <end position="94"/>
    </location>
</feature>
<keyword evidence="1" id="KW-0472">Membrane</keyword>
<sequence length="145" mass="15434">MSEGAQPERSAGNGRSSYLPGPVFGIALTNVLIWGVAVWGEHYASAGVGKIVPLTVALTGIVCGSAVLARPRRAALRIGLTGILTTAFILTVYSSQVGFRLGMDAPVRAKLPTTVLTITAMYTFVVLMFYLVHAAEGYFRRGHHN</sequence>
<comment type="caution">
    <text evidence="2">The sequence shown here is derived from an EMBL/GenBank/DDBJ whole genome shotgun (WGS) entry which is preliminary data.</text>
</comment>
<dbReference type="Proteomes" id="UP001138921">
    <property type="component" value="Unassembled WGS sequence"/>
</dbReference>
<dbReference type="RefSeq" id="WP_214389953.1">
    <property type="nucleotide sequence ID" value="NZ_JAFLWW010000003.1"/>
</dbReference>
<gene>
    <name evidence="2" type="ORF">J1C56_13495</name>
</gene>
<name>A0A9X1AB30_9HYPH</name>
<evidence type="ECO:0008006" key="4">
    <source>
        <dbReference type="Google" id="ProtNLM"/>
    </source>
</evidence>
<evidence type="ECO:0000256" key="1">
    <source>
        <dbReference type="SAM" id="Phobius"/>
    </source>
</evidence>
<reference evidence="2" key="1">
    <citation type="journal article" date="2021" name="Microorganisms">
        <title>Phylogenomic Reconstruction and Metabolic Potential of the Genus Aminobacter.</title>
        <authorList>
            <person name="Artuso I."/>
            <person name="Turrini P."/>
            <person name="Pirolo M."/>
            <person name="Lugli G.A."/>
            <person name="Ventura M."/>
            <person name="Visca P."/>
        </authorList>
    </citation>
    <scope>NUCLEOTIDE SEQUENCE</scope>
    <source>
        <strain evidence="2">LMG 26462</strain>
    </source>
</reference>
<keyword evidence="1" id="KW-1133">Transmembrane helix</keyword>
<feature type="transmembrane region" description="Helical" evidence="1">
    <location>
        <begin position="114"/>
        <end position="132"/>
    </location>
</feature>
<organism evidence="2 3">
    <name type="scientific">Aminobacter anthyllidis</name>
    <dbReference type="NCBI Taxonomy" id="1035067"/>
    <lineage>
        <taxon>Bacteria</taxon>
        <taxon>Pseudomonadati</taxon>
        <taxon>Pseudomonadota</taxon>
        <taxon>Alphaproteobacteria</taxon>
        <taxon>Hyphomicrobiales</taxon>
        <taxon>Phyllobacteriaceae</taxon>
        <taxon>Aminobacter</taxon>
    </lineage>
</organism>
<feature type="transmembrane region" description="Helical" evidence="1">
    <location>
        <begin position="21"/>
        <end position="39"/>
    </location>
</feature>